<dbReference type="PRINTS" id="PR00038">
    <property type="entry name" value="HTHLUXR"/>
</dbReference>
<dbReference type="InterPro" id="IPR016032">
    <property type="entry name" value="Sig_transdc_resp-reg_C-effctor"/>
</dbReference>
<keyword evidence="1" id="KW-0805">Transcription regulation</keyword>
<dbReference type="AlphaFoldDB" id="A0A6G4TUF4"/>
<dbReference type="InterPro" id="IPR036388">
    <property type="entry name" value="WH-like_DNA-bd_sf"/>
</dbReference>
<dbReference type="PANTHER" id="PTHR44688">
    <property type="entry name" value="DNA-BINDING TRANSCRIPTIONAL ACTIVATOR DEVR_DOSR"/>
    <property type="match status" value="1"/>
</dbReference>
<name>A0A6G4TUF4_9ACTN</name>
<keyword evidence="2" id="KW-0238">DNA-binding</keyword>
<sequence>MRSELSALGCDPFTAEAVVSLFVSSFADTLCDAAHVIRDPRLTELLLDESAAILASADYGLPRTARAGRGSHRPEPAPPLTEREAIVLRHLSSEQSLREIGDALYLSVNTVKSHVRAIYRKLDVTTREAAVRRARGLRLE</sequence>
<dbReference type="GO" id="GO:0006355">
    <property type="term" value="P:regulation of DNA-templated transcription"/>
    <property type="evidence" value="ECO:0007669"/>
    <property type="project" value="InterPro"/>
</dbReference>
<dbReference type="Pfam" id="PF00196">
    <property type="entry name" value="GerE"/>
    <property type="match status" value="1"/>
</dbReference>
<accession>A0A6G4TUF4</accession>
<dbReference type="PANTHER" id="PTHR44688:SF16">
    <property type="entry name" value="DNA-BINDING TRANSCRIPTIONAL ACTIVATOR DEVR_DOSR"/>
    <property type="match status" value="1"/>
</dbReference>
<dbReference type="Proteomes" id="UP000481583">
    <property type="component" value="Unassembled WGS sequence"/>
</dbReference>
<comment type="caution">
    <text evidence="5">The sequence shown here is derived from an EMBL/GenBank/DDBJ whole genome shotgun (WGS) entry which is preliminary data.</text>
</comment>
<protein>
    <submittedName>
        <fullName evidence="5">Response regulator transcription factor</fullName>
    </submittedName>
</protein>
<evidence type="ECO:0000313" key="6">
    <source>
        <dbReference type="Proteomes" id="UP000481583"/>
    </source>
</evidence>
<dbReference type="SUPFAM" id="SSF46894">
    <property type="entry name" value="C-terminal effector domain of the bipartite response regulators"/>
    <property type="match status" value="1"/>
</dbReference>
<dbReference type="InterPro" id="IPR000792">
    <property type="entry name" value="Tscrpt_reg_LuxR_C"/>
</dbReference>
<keyword evidence="3" id="KW-0804">Transcription</keyword>
<keyword evidence="6" id="KW-1185">Reference proteome</keyword>
<evidence type="ECO:0000256" key="3">
    <source>
        <dbReference type="ARBA" id="ARBA00023163"/>
    </source>
</evidence>
<evidence type="ECO:0000256" key="2">
    <source>
        <dbReference type="ARBA" id="ARBA00023125"/>
    </source>
</evidence>
<gene>
    <name evidence="5" type="ORF">G5C51_01710</name>
</gene>
<evidence type="ECO:0000256" key="1">
    <source>
        <dbReference type="ARBA" id="ARBA00023015"/>
    </source>
</evidence>
<dbReference type="SMART" id="SM00421">
    <property type="entry name" value="HTH_LUXR"/>
    <property type="match status" value="1"/>
</dbReference>
<feature type="domain" description="HTH luxR-type" evidence="4">
    <location>
        <begin position="73"/>
        <end position="138"/>
    </location>
</feature>
<evidence type="ECO:0000313" key="5">
    <source>
        <dbReference type="EMBL" id="NGN62621.1"/>
    </source>
</evidence>
<dbReference type="PROSITE" id="PS50043">
    <property type="entry name" value="HTH_LUXR_2"/>
    <property type="match status" value="1"/>
</dbReference>
<evidence type="ECO:0000259" key="4">
    <source>
        <dbReference type="PROSITE" id="PS50043"/>
    </source>
</evidence>
<dbReference type="CDD" id="cd06170">
    <property type="entry name" value="LuxR_C_like"/>
    <property type="match status" value="1"/>
</dbReference>
<dbReference type="GO" id="GO:0003677">
    <property type="term" value="F:DNA binding"/>
    <property type="evidence" value="ECO:0007669"/>
    <property type="project" value="UniProtKB-KW"/>
</dbReference>
<dbReference type="Gene3D" id="1.10.10.10">
    <property type="entry name" value="Winged helix-like DNA-binding domain superfamily/Winged helix DNA-binding domain"/>
    <property type="match status" value="1"/>
</dbReference>
<proteinExistence type="predicted"/>
<organism evidence="5 6">
    <name type="scientific">Streptomyces coryli</name>
    <dbReference type="NCBI Taxonomy" id="1128680"/>
    <lineage>
        <taxon>Bacteria</taxon>
        <taxon>Bacillati</taxon>
        <taxon>Actinomycetota</taxon>
        <taxon>Actinomycetes</taxon>
        <taxon>Kitasatosporales</taxon>
        <taxon>Streptomycetaceae</taxon>
        <taxon>Streptomyces</taxon>
    </lineage>
</organism>
<reference evidence="5 6" key="1">
    <citation type="submission" date="2020-02" db="EMBL/GenBank/DDBJ databases">
        <title>Whole-genome analyses of novel actinobacteria.</title>
        <authorList>
            <person name="Sahin N."/>
        </authorList>
    </citation>
    <scope>NUCLEOTIDE SEQUENCE [LARGE SCALE GENOMIC DNA]</scope>
    <source>
        <strain evidence="5 6">A7024</strain>
    </source>
</reference>
<dbReference type="EMBL" id="JAAKZV010000003">
    <property type="protein sequence ID" value="NGN62621.1"/>
    <property type="molecule type" value="Genomic_DNA"/>
</dbReference>